<organism evidence="2">
    <name type="scientific">Neobacillus citreus</name>
    <dbReference type="NCBI Taxonomy" id="2833578"/>
    <lineage>
        <taxon>Bacteria</taxon>
        <taxon>Bacillati</taxon>
        <taxon>Bacillota</taxon>
        <taxon>Bacilli</taxon>
        <taxon>Bacillales</taxon>
        <taxon>Bacillaceae</taxon>
        <taxon>Neobacillus</taxon>
    </lineage>
</organism>
<feature type="region of interest" description="Disordered" evidence="1">
    <location>
        <begin position="34"/>
        <end position="66"/>
    </location>
</feature>
<dbReference type="EMBL" id="JAGYPE010000002">
    <property type="protein sequence ID" value="MBS4181525.1"/>
    <property type="molecule type" value="Genomic_DNA"/>
</dbReference>
<sequence length="66" mass="6551">MTKTTTGVTMHTTTEIWATTARAGLVGLVGTTPDARPRSAAGQPLAAVAPHRTGAPAVTAPLSAQG</sequence>
<comment type="caution">
    <text evidence="2">The sequence shown here is derived from an EMBL/GenBank/DDBJ whole genome shotgun (WGS) entry which is preliminary data.</text>
</comment>
<accession>A0A942Y951</accession>
<name>A0A942Y951_9BACI</name>
<gene>
    <name evidence="2" type="ORF">KHB02_09025</name>
</gene>
<proteinExistence type="predicted"/>
<evidence type="ECO:0000313" key="2">
    <source>
        <dbReference type="EMBL" id="MBS4181525.1"/>
    </source>
</evidence>
<reference evidence="2" key="1">
    <citation type="submission" date="2021-05" db="EMBL/GenBank/DDBJ databases">
        <title>Novel Bacillus species.</title>
        <authorList>
            <person name="Liu G."/>
        </authorList>
    </citation>
    <scope>NUCLEOTIDE SEQUENCE</scope>
    <source>
        <strain evidence="2">FJAT-50051</strain>
    </source>
</reference>
<evidence type="ECO:0000256" key="1">
    <source>
        <dbReference type="SAM" id="MobiDB-lite"/>
    </source>
</evidence>
<protein>
    <submittedName>
        <fullName evidence="2">Uncharacterized protein</fullName>
    </submittedName>
</protein>
<dbReference type="AlphaFoldDB" id="A0A942Y951"/>